<keyword evidence="2" id="KW-1185">Reference proteome</keyword>
<reference evidence="1" key="1">
    <citation type="submission" date="2023-03" db="EMBL/GenBank/DDBJ databases">
        <title>Massive genome expansion in bonnet fungi (Mycena s.s.) driven by repeated elements and novel gene families across ecological guilds.</title>
        <authorList>
            <consortium name="Lawrence Berkeley National Laboratory"/>
            <person name="Harder C.B."/>
            <person name="Miyauchi S."/>
            <person name="Viragh M."/>
            <person name="Kuo A."/>
            <person name="Thoen E."/>
            <person name="Andreopoulos B."/>
            <person name="Lu D."/>
            <person name="Skrede I."/>
            <person name="Drula E."/>
            <person name="Henrissat B."/>
            <person name="Morin E."/>
            <person name="Kohler A."/>
            <person name="Barry K."/>
            <person name="LaButti K."/>
            <person name="Morin E."/>
            <person name="Salamov A."/>
            <person name="Lipzen A."/>
            <person name="Mereny Z."/>
            <person name="Hegedus B."/>
            <person name="Baldrian P."/>
            <person name="Stursova M."/>
            <person name="Weitz H."/>
            <person name="Taylor A."/>
            <person name="Grigoriev I.V."/>
            <person name="Nagy L.G."/>
            <person name="Martin F."/>
            <person name="Kauserud H."/>
        </authorList>
    </citation>
    <scope>NUCLEOTIDE SEQUENCE</scope>
    <source>
        <strain evidence="1">CBHHK188m</strain>
    </source>
</reference>
<gene>
    <name evidence="1" type="ORF">DFH07DRAFT_759854</name>
</gene>
<comment type="caution">
    <text evidence="1">The sequence shown here is derived from an EMBL/GenBank/DDBJ whole genome shotgun (WGS) entry which is preliminary data.</text>
</comment>
<evidence type="ECO:0000313" key="2">
    <source>
        <dbReference type="Proteomes" id="UP001215280"/>
    </source>
</evidence>
<organism evidence="1 2">
    <name type="scientific">Mycena maculata</name>
    <dbReference type="NCBI Taxonomy" id="230809"/>
    <lineage>
        <taxon>Eukaryota</taxon>
        <taxon>Fungi</taxon>
        <taxon>Dikarya</taxon>
        <taxon>Basidiomycota</taxon>
        <taxon>Agaricomycotina</taxon>
        <taxon>Agaricomycetes</taxon>
        <taxon>Agaricomycetidae</taxon>
        <taxon>Agaricales</taxon>
        <taxon>Marasmiineae</taxon>
        <taxon>Mycenaceae</taxon>
        <taxon>Mycena</taxon>
    </lineage>
</organism>
<dbReference type="EMBL" id="JARJLG010000255">
    <property type="protein sequence ID" value="KAJ7722643.1"/>
    <property type="molecule type" value="Genomic_DNA"/>
</dbReference>
<dbReference type="Pfam" id="PF18759">
    <property type="entry name" value="Plavaka"/>
    <property type="match status" value="1"/>
</dbReference>
<proteinExistence type="predicted"/>
<sequence length="396" mass="45033">TDPNAHGLYKVFPNRPTHDPEDSISLEDMCRSPDIAVSDDIPAITSDAPPWFPFLNSTVARLMTWFHLGSNIKSNAELESLVNDVLLQDDYDRAHLQGFSATRENKRLDDTANTLPGEPPSGWKSTSVKIKLPMHKSHVPETDAPEFEVPGILYRPLLDVLTEAFQSPEFMQYHLTPFECRWDTNHDPENGHHTVYGEIYTSAKMLKAHIELPRAPTPHLETIIAAYMFWSDSTHLANFGNASLWPLYTFFGNLSKYTRAKPSSGAGHHQAYFPSASPLLFCDFYRNLYGVAPSAAVLTHLKRELMHAIWDMLLTPEFIHAYIHGIAIKCYDGVERLVFPRFFIYGADYPEKYVPNLLSSNHAENDKGFIGDDQIFRKVPMPPLFHRERPDLRHGV</sequence>
<dbReference type="Proteomes" id="UP001215280">
    <property type="component" value="Unassembled WGS sequence"/>
</dbReference>
<protein>
    <submittedName>
        <fullName evidence="1">Uncharacterized protein</fullName>
    </submittedName>
</protein>
<name>A0AAD7HK87_9AGAR</name>
<evidence type="ECO:0000313" key="1">
    <source>
        <dbReference type="EMBL" id="KAJ7722643.1"/>
    </source>
</evidence>
<accession>A0AAD7HK87</accession>
<dbReference type="InterPro" id="IPR041078">
    <property type="entry name" value="Plavaka"/>
</dbReference>
<dbReference type="AlphaFoldDB" id="A0AAD7HK87"/>
<feature type="non-terminal residue" evidence="1">
    <location>
        <position position="1"/>
    </location>
</feature>